<sequence length="197" mass="21995">MPAQRGRTRKGDRRIDAAIDRFTAMGYAARDIRDAVADLLKVYGGPSAWPLLEEGSYQVVQDKLFEKEEEEKQKQDQPLLLEGQQVKEEEPPQHQELAVDEGPQETNKSKSILQVLDEVPAKTESAVEEVEDPTFIEPPPLEAVVPHTAAIGTGGTRRPCYGWISESSDDEEQLTGQHLEVHVPSSRGLLCKKKRVQ</sequence>
<evidence type="ECO:0000259" key="2">
    <source>
        <dbReference type="Pfam" id="PF10440"/>
    </source>
</evidence>
<name>A0A1E5WN97_9POAL</name>
<evidence type="ECO:0000313" key="3">
    <source>
        <dbReference type="EMBL" id="OEL38630.1"/>
    </source>
</evidence>
<reference evidence="3 4" key="1">
    <citation type="submission" date="2016-09" db="EMBL/GenBank/DDBJ databases">
        <title>The draft genome of Dichanthelium oligosanthes: A C3 panicoid grass species.</title>
        <authorList>
            <person name="Studer A.J."/>
            <person name="Schnable J.C."/>
            <person name="Brutnell T.P."/>
        </authorList>
    </citation>
    <scope>NUCLEOTIDE SEQUENCE [LARGE SCALE GENOMIC DNA]</scope>
    <source>
        <strain evidence="4">cv. Kellogg 1175</strain>
        <tissue evidence="3">Leaf</tissue>
    </source>
</reference>
<dbReference type="AlphaFoldDB" id="A0A1E5WN97"/>
<gene>
    <name evidence="3" type="ORF">BAE44_0000351</name>
</gene>
<dbReference type="InterPro" id="IPR043017">
    <property type="entry name" value="WIYLD_dom_sf"/>
</dbReference>
<proteinExistence type="predicted"/>
<dbReference type="InterPro" id="IPR018848">
    <property type="entry name" value="WIYLD_domain"/>
</dbReference>
<dbReference type="Gene3D" id="1.10.8.850">
    <property type="entry name" value="Histone-lysine N methyltransferase , C-terminal domain-like"/>
    <property type="match status" value="1"/>
</dbReference>
<dbReference type="STRING" id="888268.A0A1E5WN97"/>
<dbReference type="Pfam" id="PF10440">
    <property type="entry name" value="WIYLD"/>
    <property type="match status" value="1"/>
</dbReference>
<dbReference type="OrthoDB" id="1898570at2759"/>
<evidence type="ECO:0000256" key="1">
    <source>
        <dbReference type="SAM" id="MobiDB-lite"/>
    </source>
</evidence>
<dbReference type="EMBL" id="LWDX02001082">
    <property type="protein sequence ID" value="OEL38630.1"/>
    <property type="molecule type" value="Genomic_DNA"/>
</dbReference>
<dbReference type="PANTHER" id="PTHR34271:SF18">
    <property type="entry name" value="WIYLD DOMAIN-CONTAINING PROTEIN"/>
    <property type="match status" value="1"/>
</dbReference>
<dbReference type="Proteomes" id="UP000095767">
    <property type="component" value="Unassembled WGS sequence"/>
</dbReference>
<feature type="region of interest" description="Disordered" evidence="1">
    <location>
        <begin position="67"/>
        <end position="108"/>
    </location>
</feature>
<feature type="region of interest" description="Disordered" evidence="1">
    <location>
        <begin position="123"/>
        <end position="142"/>
    </location>
</feature>
<dbReference type="PANTHER" id="PTHR34271">
    <property type="entry name" value="NUCLEOLAR HISTONE METHYLTRANSFERASE-RELATED PROTEIN"/>
    <property type="match status" value="1"/>
</dbReference>
<feature type="domain" description="WIYLD" evidence="2">
    <location>
        <begin position="9"/>
        <end position="70"/>
    </location>
</feature>
<accession>A0A1E5WN97</accession>
<evidence type="ECO:0000313" key="4">
    <source>
        <dbReference type="Proteomes" id="UP000095767"/>
    </source>
</evidence>
<comment type="caution">
    <text evidence="3">The sequence shown here is derived from an EMBL/GenBank/DDBJ whole genome shotgun (WGS) entry which is preliminary data.</text>
</comment>
<protein>
    <recommendedName>
        <fullName evidence="2">WIYLD domain-containing protein</fullName>
    </recommendedName>
</protein>
<organism evidence="3 4">
    <name type="scientific">Dichanthelium oligosanthes</name>
    <dbReference type="NCBI Taxonomy" id="888268"/>
    <lineage>
        <taxon>Eukaryota</taxon>
        <taxon>Viridiplantae</taxon>
        <taxon>Streptophyta</taxon>
        <taxon>Embryophyta</taxon>
        <taxon>Tracheophyta</taxon>
        <taxon>Spermatophyta</taxon>
        <taxon>Magnoliopsida</taxon>
        <taxon>Liliopsida</taxon>
        <taxon>Poales</taxon>
        <taxon>Poaceae</taxon>
        <taxon>PACMAD clade</taxon>
        <taxon>Panicoideae</taxon>
        <taxon>Panicodae</taxon>
        <taxon>Paniceae</taxon>
        <taxon>Dichantheliinae</taxon>
        <taxon>Dichanthelium</taxon>
    </lineage>
</organism>
<keyword evidence="4" id="KW-1185">Reference proteome</keyword>